<keyword evidence="4" id="KW-1185">Reference proteome</keyword>
<dbReference type="EMBL" id="QRMS01000001">
    <property type="protein sequence ID" value="RHJ89622.1"/>
    <property type="molecule type" value="Genomic_DNA"/>
</dbReference>
<feature type="domain" description="Histidine kinase/HSP90-like ATPase" evidence="2">
    <location>
        <begin position="7"/>
        <end position="133"/>
    </location>
</feature>
<organism evidence="3 4">
    <name type="scientific">Emergencia timonensis</name>
    <dbReference type="NCBI Taxonomy" id="1776384"/>
    <lineage>
        <taxon>Bacteria</taxon>
        <taxon>Bacillati</taxon>
        <taxon>Bacillota</taxon>
        <taxon>Clostridia</taxon>
        <taxon>Peptostreptococcales</taxon>
        <taxon>Anaerovoracaceae</taxon>
        <taxon>Emergencia</taxon>
    </lineage>
</organism>
<dbReference type="Pfam" id="PF13581">
    <property type="entry name" value="HATPase_c_2"/>
    <property type="match status" value="1"/>
</dbReference>
<keyword evidence="1" id="KW-0808">Transferase</keyword>
<gene>
    <name evidence="3" type="ORF">DW099_03350</name>
</gene>
<dbReference type="Proteomes" id="UP000284841">
    <property type="component" value="Unassembled WGS sequence"/>
</dbReference>
<dbReference type="PANTHER" id="PTHR35526:SF6">
    <property type="entry name" value="SLR1861 PROTEIN"/>
    <property type="match status" value="1"/>
</dbReference>
<keyword evidence="1" id="KW-0723">Serine/threonine-protein kinase</keyword>
<accession>A0A415E752</accession>
<dbReference type="GO" id="GO:0005524">
    <property type="term" value="F:ATP binding"/>
    <property type="evidence" value="ECO:0007669"/>
    <property type="project" value="UniProtKB-KW"/>
</dbReference>
<dbReference type="SUPFAM" id="SSF55874">
    <property type="entry name" value="ATPase domain of HSP90 chaperone/DNA topoisomerase II/histidine kinase"/>
    <property type="match status" value="1"/>
</dbReference>
<dbReference type="OrthoDB" id="9792240at2"/>
<sequence>MAEMTLQAVPESLDRVLEFIDETLERSQFPAKVQVQINIAIEELFVNIARYAYRPYVGEVTIRVETEERPPQVTIRFIDQGKPYNPLKKEDPDVTLSAEERKIGGLGIYMVKQSMDEIYYDYLDGKNILTIKKKAD</sequence>
<keyword evidence="3" id="KW-0067">ATP-binding</keyword>
<dbReference type="PANTHER" id="PTHR35526">
    <property type="entry name" value="ANTI-SIGMA-F FACTOR RSBW-RELATED"/>
    <property type="match status" value="1"/>
</dbReference>
<dbReference type="InterPro" id="IPR036890">
    <property type="entry name" value="HATPase_C_sf"/>
</dbReference>
<evidence type="ECO:0000256" key="1">
    <source>
        <dbReference type="ARBA" id="ARBA00022527"/>
    </source>
</evidence>
<dbReference type="RefSeq" id="WP_118333712.1">
    <property type="nucleotide sequence ID" value="NZ_AP025567.1"/>
</dbReference>
<evidence type="ECO:0000313" key="3">
    <source>
        <dbReference type="EMBL" id="RHJ89622.1"/>
    </source>
</evidence>
<dbReference type="CDD" id="cd16936">
    <property type="entry name" value="HATPase_RsbW-like"/>
    <property type="match status" value="1"/>
</dbReference>
<dbReference type="InterPro" id="IPR050267">
    <property type="entry name" value="Anti-sigma-factor_SerPK"/>
</dbReference>
<dbReference type="GO" id="GO:0004674">
    <property type="term" value="F:protein serine/threonine kinase activity"/>
    <property type="evidence" value="ECO:0007669"/>
    <property type="project" value="UniProtKB-KW"/>
</dbReference>
<keyword evidence="3" id="KW-0547">Nucleotide-binding</keyword>
<protein>
    <submittedName>
        <fullName evidence="3">ATP-binding protein</fullName>
    </submittedName>
</protein>
<reference evidence="3 4" key="1">
    <citation type="submission" date="2018-08" db="EMBL/GenBank/DDBJ databases">
        <title>A genome reference for cultivated species of the human gut microbiota.</title>
        <authorList>
            <person name="Zou Y."/>
            <person name="Xue W."/>
            <person name="Luo G."/>
        </authorList>
    </citation>
    <scope>NUCLEOTIDE SEQUENCE [LARGE SCALE GENOMIC DNA]</scope>
    <source>
        <strain evidence="3 4">AM07-24</strain>
    </source>
</reference>
<dbReference type="Gene3D" id="3.30.565.10">
    <property type="entry name" value="Histidine kinase-like ATPase, C-terminal domain"/>
    <property type="match status" value="1"/>
</dbReference>
<dbReference type="STRING" id="1776384.GCA_900086585_02959"/>
<evidence type="ECO:0000259" key="2">
    <source>
        <dbReference type="Pfam" id="PF13581"/>
    </source>
</evidence>
<dbReference type="InterPro" id="IPR003594">
    <property type="entry name" value="HATPase_dom"/>
</dbReference>
<comment type="caution">
    <text evidence="3">The sequence shown here is derived from an EMBL/GenBank/DDBJ whole genome shotgun (WGS) entry which is preliminary data.</text>
</comment>
<evidence type="ECO:0000313" key="4">
    <source>
        <dbReference type="Proteomes" id="UP000284841"/>
    </source>
</evidence>
<name>A0A415E752_9FIRM</name>
<dbReference type="AlphaFoldDB" id="A0A415E752"/>
<keyword evidence="1" id="KW-0418">Kinase</keyword>
<proteinExistence type="predicted"/>